<dbReference type="Proteomes" id="UP001189429">
    <property type="component" value="Unassembled WGS sequence"/>
</dbReference>
<proteinExistence type="predicted"/>
<dbReference type="SUPFAM" id="SSF48452">
    <property type="entry name" value="TPR-like"/>
    <property type="match status" value="1"/>
</dbReference>
<name>A0ABN9PU55_9DINO</name>
<accession>A0ABN9PU55</accession>
<organism evidence="1 2">
    <name type="scientific">Prorocentrum cordatum</name>
    <dbReference type="NCBI Taxonomy" id="2364126"/>
    <lineage>
        <taxon>Eukaryota</taxon>
        <taxon>Sar</taxon>
        <taxon>Alveolata</taxon>
        <taxon>Dinophyceae</taxon>
        <taxon>Prorocentrales</taxon>
        <taxon>Prorocentraceae</taxon>
        <taxon>Prorocentrum</taxon>
    </lineage>
</organism>
<reference evidence="1" key="1">
    <citation type="submission" date="2023-10" db="EMBL/GenBank/DDBJ databases">
        <authorList>
            <person name="Chen Y."/>
            <person name="Shah S."/>
            <person name="Dougan E. K."/>
            <person name="Thang M."/>
            <person name="Chan C."/>
        </authorList>
    </citation>
    <scope>NUCLEOTIDE SEQUENCE [LARGE SCALE GENOMIC DNA]</scope>
</reference>
<evidence type="ECO:0000313" key="2">
    <source>
        <dbReference type="Proteomes" id="UP001189429"/>
    </source>
</evidence>
<evidence type="ECO:0000313" key="1">
    <source>
        <dbReference type="EMBL" id="CAK0796734.1"/>
    </source>
</evidence>
<sequence length="113" mass="13383">EGEVTYGWNSNVRMGHWRSPTTLFMTDALHWDRSVKVLHHKAAELQRRGDLHGALDFYMRSLAIFDDQAITDYCIARILINLDRFSEAYARFQKIPGRPRNWLPRRQRLPLDD</sequence>
<protein>
    <submittedName>
        <fullName evidence="1">Uncharacterized protein</fullName>
    </submittedName>
</protein>
<dbReference type="Gene3D" id="1.25.40.10">
    <property type="entry name" value="Tetratricopeptide repeat domain"/>
    <property type="match status" value="1"/>
</dbReference>
<keyword evidence="2" id="KW-1185">Reference proteome</keyword>
<dbReference type="InterPro" id="IPR011990">
    <property type="entry name" value="TPR-like_helical_dom_sf"/>
</dbReference>
<feature type="non-terminal residue" evidence="1">
    <location>
        <position position="1"/>
    </location>
</feature>
<comment type="caution">
    <text evidence="1">The sequence shown here is derived from an EMBL/GenBank/DDBJ whole genome shotgun (WGS) entry which is preliminary data.</text>
</comment>
<dbReference type="EMBL" id="CAUYUJ010001610">
    <property type="protein sequence ID" value="CAK0796734.1"/>
    <property type="molecule type" value="Genomic_DNA"/>
</dbReference>
<gene>
    <name evidence="1" type="ORF">PCOR1329_LOCUS6026</name>
</gene>